<dbReference type="EnsemblMetazoa" id="AAEL029044-RA">
    <property type="protein sequence ID" value="AAEL029044-PA"/>
    <property type="gene ID" value="AAEL029044"/>
</dbReference>
<dbReference type="RefSeq" id="NP_001395317.1">
    <property type="nucleotide sequence ID" value="NM_001408388.1"/>
</dbReference>
<keyword evidence="3" id="KW-0964">Secreted</keyword>
<name>A0A6E8P7Z7_AEDAE</name>
<evidence type="ECO:0000313" key="11">
    <source>
        <dbReference type="Proteomes" id="UP000008820"/>
    </source>
</evidence>
<evidence type="ECO:0000256" key="1">
    <source>
        <dbReference type="ARBA" id="ARBA00004613"/>
    </source>
</evidence>
<dbReference type="Proteomes" id="UP000008820">
    <property type="component" value="Chromosome 1"/>
</dbReference>
<evidence type="ECO:0000313" key="10">
    <source>
        <dbReference type="EnsemblMetazoa" id="AAEL029044-PA"/>
    </source>
</evidence>
<evidence type="ECO:0000256" key="5">
    <source>
        <dbReference type="ARBA" id="ARBA00022588"/>
    </source>
</evidence>
<dbReference type="GeneID" id="5564828"/>
<dbReference type="InterPro" id="IPR020400">
    <property type="entry name" value="CecC/Srx/CECD"/>
</dbReference>
<evidence type="ECO:0000256" key="8">
    <source>
        <dbReference type="ARBA" id="ARBA00023022"/>
    </source>
</evidence>
<evidence type="ECO:0000256" key="9">
    <source>
        <dbReference type="RuleBase" id="RU003948"/>
    </source>
</evidence>
<protein>
    <submittedName>
        <fullName evidence="10">Uncharacterized protein</fullName>
    </submittedName>
</protein>
<dbReference type="PANTHER" id="PTHR38329:SF1">
    <property type="entry name" value="CECROPIN-A1-RELATED"/>
    <property type="match status" value="1"/>
</dbReference>
<keyword evidence="5 9" id="KW-0399">Innate immunity</keyword>
<evidence type="ECO:0000256" key="6">
    <source>
        <dbReference type="ARBA" id="ARBA00022729"/>
    </source>
</evidence>
<organism evidence="10 11">
    <name type="scientific">Aedes aegypti</name>
    <name type="common">Yellowfever mosquito</name>
    <name type="synonym">Culex aegypti</name>
    <dbReference type="NCBI Taxonomy" id="7159"/>
    <lineage>
        <taxon>Eukaryota</taxon>
        <taxon>Metazoa</taxon>
        <taxon>Ecdysozoa</taxon>
        <taxon>Arthropoda</taxon>
        <taxon>Hexapoda</taxon>
        <taxon>Insecta</taxon>
        <taxon>Pterygota</taxon>
        <taxon>Neoptera</taxon>
        <taxon>Endopterygota</taxon>
        <taxon>Diptera</taxon>
        <taxon>Nematocera</taxon>
        <taxon>Culicoidea</taxon>
        <taxon>Culicidae</taxon>
        <taxon>Culicinae</taxon>
        <taxon>Aedini</taxon>
        <taxon>Aedes</taxon>
        <taxon>Stegomyia</taxon>
    </lineage>
</organism>
<dbReference type="GO" id="GO:0045087">
    <property type="term" value="P:innate immune response"/>
    <property type="evidence" value="ECO:0007669"/>
    <property type="project" value="UniProtKB-KW"/>
</dbReference>
<evidence type="ECO:0000256" key="7">
    <source>
        <dbReference type="ARBA" id="ARBA00022859"/>
    </source>
</evidence>
<evidence type="ECO:0000256" key="2">
    <source>
        <dbReference type="ARBA" id="ARBA00010680"/>
    </source>
</evidence>
<keyword evidence="11" id="KW-1185">Reference proteome</keyword>
<keyword evidence="7 9" id="KW-0391">Immunity</keyword>
<dbReference type="GO" id="GO:0005615">
    <property type="term" value="C:extracellular space"/>
    <property type="evidence" value="ECO:0007669"/>
    <property type="project" value="TreeGrafter"/>
</dbReference>
<dbReference type="GO" id="GO:0019731">
    <property type="term" value="P:antibacterial humoral response"/>
    <property type="evidence" value="ECO:0007669"/>
    <property type="project" value="InterPro"/>
</dbReference>
<accession>A0A6E8P7Z7</accession>
<keyword evidence="6" id="KW-0732">Signal</keyword>
<evidence type="ECO:0000256" key="4">
    <source>
        <dbReference type="ARBA" id="ARBA00022529"/>
    </source>
</evidence>
<comment type="subcellular location">
    <subcellularLocation>
        <location evidence="1 9">Secreted</location>
    </subcellularLocation>
</comment>
<dbReference type="FunCoup" id="A0A6E8P7Z7">
    <property type="interactions" value="102"/>
</dbReference>
<keyword evidence="8 9" id="KW-0044">Antibiotic</keyword>
<keyword evidence="4 9" id="KW-0929">Antimicrobial</keyword>
<dbReference type="GO" id="GO:0050830">
    <property type="term" value="P:defense response to Gram-positive bacterium"/>
    <property type="evidence" value="ECO:0007669"/>
    <property type="project" value="TreeGrafter"/>
</dbReference>
<dbReference type="AlphaFoldDB" id="A0A6E8P7Z7"/>
<sequence length="60" mass="6340">MNFSKVFALVLLIGLVLLTGHTEAGGLKKLGKKLEGVGKRVFKASEKALPVITGYKAIGK</sequence>
<dbReference type="InParanoid" id="A0A6E8P7Z7"/>
<evidence type="ECO:0000256" key="3">
    <source>
        <dbReference type="ARBA" id="ARBA00022525"/>
    </source>
</evidence>
<reference evidence="10 11" key="1">
    <citation type="submission" date="2017-06" db="EMBL/GenBank/DDBJ databases">
        <title>Aedes aegypti genome working group (AGWG) sequencing and assembly.</title>
        <authorList>
            <consortium name="Aedes aegypti Genome Working Group (AGWG)"/>
            <person name="Matthews B.J."/>
        </authorList>
    </citation>
    <scope>NUCLEOTIDE SEQUENCE [LARGE SCALE GENOMIC DNA]</scope>
    <source>
        <strain evidence="10 11">LVP_AGWG</strain>
    </source>
</reference>
<dbReference type="GO" id="GO:0050829">
    <property type="term" value="P:defense response to Gram-negative bacterium"/>
    <property type="evidence" value="ECO:0007669"/>
    <property type="project" value="UniProtKB-ARBA"/>
</dbReference>
<reference evidence="10" key="2">
    <citation type="submission" date="2020-05" db="UniProtKB">
        <authorList>
            <consortium name="EnsemblMetazoa"/>
        </authorList>
    </citation>
    <scope>IDENTIFICATION</scope>
    <source>
        <strain evidence="10">LVP_AGWG</strain>
    </source>
</reference>
<dbReference type="Pfam" id="PF00272">
    <property type="entry name" value="Cecropin"/>
    <property type="match status" value="1"/>
</dbReference>
<dbReference type="PANTHER" id="PTHR38329">
    <property type="entry name" value="CECROPIN-A1-RELATED"/>
    <property type="match status" value="1"/>
</dbReference>
<comment type="similarity">
    <text evidence="2 9">Belongs to the cecropin family.</text>
</comment>
<proteinExistence type="inferred from homology"/>
<dbReference type="InterPro" id="IPR000875">
    <property type="entry name" value="CecC-like"/>
</dbReference>